<dbReference type="GO" id="GO:0022857">
    <property type="term" value="F:transmembrane transporter activity"/>
    <property type="evidence" value="ECO:0007669"/>
    <property type="project" value="InterPro"/>
</dbReference>
<evidence type="ECO:0000313" key="3">
    <source>
        <dbReference type="Proteomes" id="UP000005990"/>
    </source>
</evidence>
<dbReference type="InterPro" id="IPR024529">
    <property type="entry name" value="ECF_trnsprt_substrate-spec"/>
</dbReference>
<protein>
    <recommendedName>
        <fullName evidence="4">Folate transporter FolT</fullName>
    </recommendedName>
</protein>
<reference evidence="2 3" key="1">
    <citation type="submission" date="2010-10" db="EMBL/GenBank/DDBJ databases">
        <authorList>
            <person name="Durkin A.S."/>
            <person name="Madupu R."/>
            <person name="Torralba M."/>
            <person name="Gillis M."/>
            <person name="Methe B."/>
            <person name="Sutton G."/>
            <person name="Nelson K.E."/>
        </authorList>
    </citation>
    <scope>NUCLEOTIDE SEQUENCE [LARGE SCALE GENOMIC DNA]</scope>
    <source>
        <strain evidence="2 3">ACS-139-V-Col8</strain>
    </source>
</reference>
<feature type="transmembrane region" description="Helical" evidence="1">
    <location>
        <begin position="82"/>
        <end position="102"/>
    </location>
</feature>
<name>E4KPC7_9LACT</name>
<evidence type="ECO:0000313" key="2">
    <source>
        <dbReference type="EMBL" id="EFR31149.1"/>
    </source>
</evidence>
<feature type="transmembrane region" description="Helical" evidence="1">
    <location>
        <begin position="108"/>
        <end position="135"/>
    </location>
</feature>
<dbReference type="EMBL" id="AENN01000015">
    <property type="protein sequence ID" value="EFR31149.1"/>
    <property type="molecule type" value="Genomic_DNA"/>
</dbReference>
<dbReference type="Pfam" id="PF12822">
    <property type="entry name" value="ECF_trnsprt"/>
    <property type="match status" value="1"/>
</dbReference>
<evidence type="ECO:0000256" key="1">
    <source>
        <dbReference type="SAM" id="Phobius"/>
    </source>
</evidence>
<keyword evidence="1" id="KW-0472">Membrane</keyword>
<dbReference type="AlphaFoldDB" id="E4KPC7"/>
<gene>
    <name evidence="2" type="ORF">HMPREF9257_1414</name>
</gene>
<accession>E4KPC7</accession>
<comment type="caution">
    <text evidence="2">The sequence shown here is derived from an EMBL/GenBank/DDBJ whole genome shotgun (WGS) entry which is preliminary data.</text>
</comment>
<feature type="transmembrane region" description="Helical" evidence="1">
    <location>
        <begin position="147"/>
        <end position="165"/>
    </location>
</feature>
<dbReference type="eggNOG" id="ENOG5032XKY">
    <property type="taxonomic scope" value="Bacteria"/>
</dbReference>
<dbReference type="RefSeq" id="WP_006418352.1">
    <property type="nucleotide sequence ID" value="NZ_AENN01000015.1"/>
</dbReference>
<organism evidence="2 3">
    <name type="scientific">Eremococcus coleocola ACS-139-V-Col8</name>
    <dbReference type="NCBI Taxonomy" id="908337"/>
    <lineage>
        <taxon>Bacteria</taxon>
        <taxon>Bacillati</taxon>
        <taxon>Bacillota</taxon>
        <taxon>Bacilli</taxon>
        <taxon>Lactobacillales</taxon>
        <taxon>Aerococcaceae</taxon>
        <taxon>Eremococcus</taxon>
    </lineage>
</organism>
<feature type="transmembrane region" description="Helical" evidence="1">
    <location>
        <begin position="14"/>
        <end position="33"/>
    </location>
</feature>
<proteinExistence type="predicted"/>
<dbReference type="Gene3D" id="1.10.1760.20">
    <property type="match status" value="1"/>
</dbReference>
<keyword evidence="1" id="KW-0812">Transmembrane</keyword>
<dbReference type="STRING" id="908337.HMPREF9257_1414"/>
<sequence length="179" mass="20050">MNNKIDQMSSHRSAFRVSLLGIILGLRLVLGFLPSLNFGNQIQIGFGFIGAALSGILFGPWYALIVSVAADIISSLLRGDNFFLGFTLSAALGGLFYGYFLWRKPRSLGQIMLAVGLVSLLINVGLNSIWLHIMYDKAIFALLPIRIFKNMISFFVNSFVLYYLFNLPSIKHLIDKYQF</sequence>
<dbReference type="InterPro" id="IPR030949">
    <property type="entry name" value="ECF_S_folate_fam"/>
</dbReference>
<dbReference type="NCBIfam" id="TIGR04518">
    <property type="entry name" value="ECF_S_folT_fam"/>
    <property type="match status" value="1"/>
</dbReference>
<evidence type="ECO:0008006" key="4">
    <source>
        <dbReference type="Google" id="ProtNLM"/>
    </source>
</evidence>
<feature type="transmembrane region" description="Helical" evidence="1">
    <location>
        <begin position="45"/>
        <end position="70"/>
    </location>
</feature>
<dbReference type="Proteomes" id="UP000005990">
    <property type="component" value="Unassembled WGS sequence"/>
</dbReference>
<keyword evidence="1" id="KW-1133">Transmembrane helix</keyword>
<dbReference type="OrthoDB" id="4624at2"/>
<keyword evidence="3" id="KW-1185">Reference proteome</keyword>